<dbReference type="STRING" id="218851.A0A2G5C509"/>
<dbReference type="AlphaFoldDB" id="A0A2G5C509"/>
<proteinExistence type="predicted"/>
<dbReference type="GO" id="GO:0016757">
    <property type="term" value="F:glycosyltransferase activity"/>
    <property type="evidence" value="ECO:0007669"/>
    <property type="project" value="InterPro"/>
</dbReference>
<dbReference type="InParanoid" id="A0A2G5C509"/>
<organism evidence="2 3">
    <name type="scientific">Aquilegia coerulea</name>
    <name type="common">Rocky mountain columbine</name>
    <dbReference type="NCBI Taxonomy" id="218851"/>
    <lineage>
        <taxon>Eukaryota</taxon>
        <taxon>Viridiplantae</taxon>
        <taxon>Streptophyta</taxon>
        <taxon>Embryophyta</taxon>
        <taxon>Tracheophyta</taxon>
        <taxon>Spermatophyta</taxon>
        <taxon>Magnoliopsida</taxon>
        <taxon>Ranunculales</taxon>
        <taxon>Ranunculaceae</taxon>
        <taxon>Thalictroideae</taxon>
        <taxon>Aquilegia</taxon>
    </lineage>
</organism>
<protein>
    <recommendedName>
        <fullName evidence="1">Nucleotide-diphospho-sugar transferase domain-containing protein</fullName>
    </recommendedName>
</protein>
<keyword evidence="3" id="KW-1185">Reference proteome</keyword>
<dbReference type="FunCoup" id="A0A2G5C509">
    <property type="interactions" value="219"/>
</dbReference>
<sequence length="559" mass="64021">MVKRSHASNSDISVLIDPETVLLPDFMSALNFANKLKHDWLLIATPPNVSRFPFYLDEATQHWVQEDGKRIKLKKLQEFLAEKRRWHPCEERMLMAWNTGELPLHAGVLPPFLYAKGIHNQWIINEALSSDFRFVFDVSGAISSFYANELGHWPNQFVKGSDFEDAKNKSWEYMANSHLGSLYGSLYFRGANFSSKLVKLVKCDGHYHFFDTAENVASPYRDYGSLSLWKGRILRSRREKKWKKCVEGIKSMDKNMDCSFKESFDISTPVVLPLSLEALLSTVVGKDRTIMLAIAGNSYRDMLLSWVCRLRQLQISNFVICALDDEVYQFSVLQGLPVFKDAFAPSDISFNDCHFGTKCFQRVTKVKSRIVLQILKMGYNILLSDVDVYWFYNPLPLVGSFGPGVFVAQSDEYNETGPINMPRRLNSGFYFAHSDKITIAAMEKVVLHASVSDLSEQPSFYDVMCGEGGANRLGDDKCLEPETNLTVHFLDRNLFPNGAYQGLWEKENVKEACNMKGCIILHNNWISGRKKKLERQLSSGLFEYDVSTRMCLHRWHKTK</sequence>
<evidence type="ECO:0000313" key="3">
    <source>
        <dbReference type="Proteomes" id="UP000230069"/>
    </source>
</evidence>
<dbReference type="Proteomes" id="UP000230069">
    <property type="component" value="Unassembled WGS sequence"/>
</dbReference>
<accession>A0A2G5C509</accession>
<evidence type="ECO:0000259" key="1">
    <source>
        <dbReference type="Pfam" id="PF03407"/>
    </source>
</evidence>
<feature type="domain" description="Nucleotide-diphospho-sugar transferase" evidence="1">
    <location>
        <begin position="315"/>
        <end position="535"/>
    </location>
</feature>
<dbReference type="OrthoDB" id="540503at2759"/>
<gene>
    <name evidence="2" type="ORF">AQUCO_09400019v1</name>
</gene>
<dbReference type="Pfam" id="PF03407">
    <property type="entry name" value="Nucleotid_trans"/>
    <property type="match status" value="1"/>
</dbReference>
<dbReference type="EMBL" id="KZ305111">
    <property type="protein sequence ID" value="PIA26372.1"/>
    <property type="molecule type" value="Genomic_DNA"/>
</dbReference>
<dbReference type="PANTHER" id="PTHR47483">
    <property type="entry name" value="BETA-ARABINOFURANOSYLTRANSFERASE RAY1"/>
    <property type="match status" value="1"/>
</dbReference>
<dbReference type="InterPro" id="IPR005069">
    <property type="entry name" value="Nucl-diP-sugar_transferase"/>
</dbReference>
<evidence type="ECO:0000313" key="2">
    <source>
        <dbReference type="EMBL" id="PIA26372.1"/>
    </source>
</evidence>
<name>A0A2G5C509_AQUCA</name>
<dbReference type="InterPro" id="IPR044575">
    <property type="entry name" value="RAY1-like"/>
</dbReference>
<dbReference type="PANTHER" id="PTHR47483:SF1">
    <property type="entry name" value="BETA-ARABINOFURANOSYLTRANSFERASE RAY1"/>
    <property type="match status" value="1"/>
</dbReference>
<reference evidence="2 3" key="1">
    <citation type="submission" date="2017-09" db="EMBL/GenBank/DDBJ databases">
        <title>WGS assembly of Aquilegia coerulea Goldsmith.</title>
        <authorList>
            <person name="Hodges S."/>
            <person name="Kramer E."/>
            <person name="Nordborg M."/>
            <person name="Tomkins J."/>
            <person name="Borevitz J."/>
            <person name="Derieg N."/>
            <person name="Yan J."/>
            <person name="Mihaltcheva S."/>
            <person name="Hayes R.D."/>
            <person name="Rokhsar D."/>
        </authorList>
    </citation>
    <scope>NUCLEOTIDE SEQUENCE [LARGE SCALE GENOMIC DNA]</scope>
    <source>
        <strain evidence="3">cv. Goldsmith</strain>
    </source>
</reference>